<keyword evidence="3" id="KW-0106">Calcium</keyword>
<evidence type="ECO:0000313" key="7">
    <source>
        <dbReference type="EMBL" id="CAB4044845.1"/>
    </source>
</evidence>
<dbReference type="GO" id="GO:0007156">
    <property type="term" value="P:homophilic cell adhesion via plasma membrane adhesion molecules"/>
    <property type="evidence" value="ECO:0007669"/>
    <property type="project" value="InterPro"/>
</dbReference>
<organism evidence="7 8">
    <name type="scientific">Paramuricea clavata</name>
    <name type="common">Red gorgonian</name>
    <name type="synonym">Violescent sea-whip</name>
    <dbReference type="NCBI Taxonomy" id="317549"/>
    <lineage>
        <taxon>Eukaryota</taxon>
        <taxon>Metazoa</taxon>
        <taxon>Cnidaria</taxon>
        <taxon>Anthozoa</taxon>
        <taxon>Octocorallia</taxon>
        <taxon>Malacalcyonacea</taxon>
        <taxon>Plexauridae</taxon>
        <taxon>Paramuricea</taxon>
    </lineage>
</organism>
<keyword evidence="5" id="KW-0472">Membrane</keyword>
<sequence length="488" mass="55362">FKKDLYVGSVQENEDEGTMVQGLHGIYATDLDTDANSVNSYKILPGNGEDKFEAVTEELSGVKFLNIRTKVKLDREESSFYVLTVEASDGGKPTPRAITQIRINIEDTNDCSPQFTSSEYRVSVLSTTPVSTEILKVHAQDQDSEQNSKIYYFFKKFLTKTHNDDSFTLDPHTGIVRVARSLDFTAGNLIQMTIVAQDRGNPTKRTETVVKIELFKGLSQPLEVPTGSQEPRFAKQSYLVRICEDLPVNSHILHPVVVHLARLKPKFTVLSPQEIPFEVDANSGFLYLVKSLDFESRQRYEFKLLLTASETGEANVTVLIDDADENFNAPVFEKGNIAMEFQRNWKLSHFVTKVKATDPDEGLDGQLNYRIDDGDGVRRFYIDERERIFSVPGLNWEGVEQLGLVIEARDNATRWRSGKQFVLISVVGEQDCNPMFERVVYHGNVREHLRSTRTFVAVTKARLCQDRKVQYLITEGNSRNSFEIDQCS</sequence>
<reference evidence="7" key="1">
    <citation type="submission" date="2020-04" db="EMBL/GenBank/DDBJ databases">
        <authorList>
            <person name="Alioto T."/>
            <person name="Alioto T."/>
            <person name="Gomez Garrido J."/>
        </authorList>
    </citation>
    <scope>NUCLEOTIDE SEQUENCE</scope>
    <source>
        <strain evidence="7">A484AB</strain>
    </source>
</reference>
<proteinExistence type="predicted"/>
<dbReference type="Proteomes" id="UP001152795">
    <property type="component" value="Unassembled WGS sequence"/>
</dbReference>
<keyword evidence="8" id="KW-1185">Reference proteome</keyword>
<evidence type="ECO:0000256" key="5">
    <source>
        <dbReference type="ARBA" id="ARBA00022989"/>
    </source>
</evidence>
<accession>A0A7D9KJ61</accession>
<dbReference type="Pfam" id="PF00028">
    <property type="entry name" value="Cadherin"/>
    <property type="match status" value="2"/>
</dbReference>
<keyword evidence="4" id="KW-0130">Cell adhesion</keyword>
<dbReference type="InterPro" id="IPR002126">
    <property type="entry name" value="Cadherin-like_dom"/>
</dbReference>
<comment type="subcellular location">
    <subcellularLocation>
        <location evidence="1">Membrane</location>
        <topology evidence="1">Single-pass membrane protein</topology>
    </subcellularLocation>
</comment>
<dbReference type="SMART" id="SM00112">
    <property type="entry name" value="CA"/>
    <property type="match status" value="4"/>
</dbReference>
<dbReference type="PRINTS" id="PR00205">
    <property type="entry name" value="CADHERIN"/>
</dbReference>
<name>A0A7D9KJ61_PARCT</name>
<evidence type="ECO:0000256" key="1">
    <source>
        <dbReference type="ARBA" id="ARBA00004167"/>
    </source>
</evidence>
<dbReference type="SUPFAM" id="SSF49313">
    <property type="entry name" value="Cadherin-like"/>
    <property type="match status" value="4"/>
</dbReference>
<protein>
    <submittedName>
        <fullName evidence="7">Protocadherin</fullName>
    </submittedName>
</protein>
<keyword evidence="2" id="KW-0812">Transmembrane</keyword>
<dbReference type="PROSITE" id="PS50268">
    <property type="entry name" value="CADHERIN_2"/>
    <property type="match status" value="4"/>
</dbReference>
<dbReference type="PANTHER" id="PTHR24026">
    <property type="entry name" value="FAT ATYPICAL CADHERIN-RELATED"/>
    <property type="match status" value="1"/>
</dbReference>
<evidence type="ECO:0000256" key="2">
    <source>
        <dbReference type="ARBA" id="ARBA00022692"/>
    </source>
</evidence>
<feature type="non-terminal residue" evidence="7">
    <location>
        <position position="488"/>
    </location>
</feature>
<dbReference type="GO" id="GO:0005509">
    <property type="term" value="F:calcium ion binding"/>
    <property type="evidence" value="ECO:0007669"/>
    <property type="project" value="UniProtKB-UniRule"/>
</dbReference>
<dbReference type="AlphaFoldDB" id="A0A7D9KJ61"/>
<dbReference type="PANTHER" id="PTHR24026:SF126">
    <property type="entry name" value="PROTOCADHERIN FAT 4"/>
    <property type="match status" value="1"/>
</dbReference>
<comment type="caution">
    <text evidence="7">The sequence shown here is derived from an EMBL/GenBank/DDBJ whole genome shotgun (WGS) entry which is preliminary data.</text>
</comment>
<feature type="non-terminal residue" evidence="7">
    <location>
        <position position="1"/>
    </location>
</feature>
<dbReference type="InterPro" id="IPR015919">
    <property type="entry name" value="Cadherin-like_sf"/>
</dbReference>
<dbReference type="EMBL" id="CACRXK020036515">
    <property type="protein sequence ID" value="CAB4044845.1"/>
    <property type="molecule type" value="Genomic_DNA"/>
</dbReference>
<gene>
    <name evidence="7" type="ORF">PACLA_8A053804</name>
</gene>
<keyword evidence="6" id="KW-0325">Glycoprotein</keyword>
<dbReference type="GO" id="GO:0005886">
    <property type="term" value="C:plasma membrane"/>
    <property type="evidence" value="ECO:0007669"/>
    <property type="project" value="UniProtKB-SubCell"/>
</dbReference>
<evidence type="ECO:0000256" key="6">
    <source>
        <dbReference type="ARBA" id="ARBA00023180"/>
    </source>
</evidence>
<dbReference type="OrthoDB" id="5978376at2759"/>
<evidence type="ECO:0000256" key="3">
    <source>
        <dbReference type="ARBA" id="ARBA00022837"/>
    </source>
</evidence>
<evidence type="ECO:0000256" key="4">
    <source>
        <dbReference type="ARBA" id="ARBA00022889"/>
    </source>
</evidence>
<dbReference type="CDD" id="cd11304">
    <property type="entry name" value="Cadherin_repeat"/>
    <property type="match status" value="4"/>
</dbReference>
<dbReference type="Gene3D" id="2.60.40.60">
    <property type="entry name" value="Cadherins"/>
    <property type="match status" value="4"/>
</dbReference>
<keyword evidence="5" id="KW-1133">Transmembrane helix</keyword>
<dbReference type="FunFam" id="2.60.40.60:FF:000002">
    <property type="entry name" value="Protocadherin alpha 2"/>
    <property type="match status" value="1"/>
</dbReference>
<evidence type="ECO:0000313" key="8">
    <source>
        <dbReference type="Proteomes" id="UP001152795"/>
    </source>
</evidence>